<reference evidence="1" key="2">
    <citation type="submission" date="2023-05" db="EMBL/GenBank/DDBJ databases">
        <authorList>
            <consortium name="Lawrence Berkeley National Laboratory"/>
            <person name="Steindorff A."/>
            <person name="Hensen N."/>
            <person name="Bonometti L."/>
            <person name="Westerberg I."/>
            <person name="Brannstrom I.O."/>
            <person name="Guillou S."/>
            <person name="Cros-Aarteil S."/>
            <person name="Calhoun S."/>
            <person name="Haridas S."/>
            <person name="Kuo A."/>
            <person name="Mondo S."/>
            <person name="Pangilinan J."/>
            <person name="Riley R."/>
            <person name="Labutti K."/>
            <person name="Andreopoulos B."/>
            <person name="Lipzen A."/>
            <person name="Chen C."/>
            <person name="Yanf M."/>
            <person name="Daum C."/>
            <person name="Ng V."/>
            <person name="Clum A."/>
            <person name="Ohm R."/>
            <person name="Martin F."/>
            <person name="Silar P."/>
            <person name="Natvig D."/>
            <person name="Lalanne C."/>
            <person name="Gautier V."/>
            <person name="Ament-Velasquez S.L."/>
            <person name="Kruys A."/>
            <person name="Hutchinson M.I."/>
            <person name="Powell A.J."/>
            <person name="Barry K."/>
            <person name="Miller A.N."/>
            <person name="Grigoriev I.V."/>
            <person name="Debuchy R."/>
            <person name="Gladieux P."/>
            <person name="Thoren M.H."/>
            <person name="Johannesson H."/>
        </authorList>
    </citation>
    <scope>NUCLEOTIDE SEQUENCE</scope>
    <source>
        <strain evidence="1">CBS 731.68</strain>
    </source>
</reference>
<protein>
    <submittedName>
        <fullName evidence="1">Uncharacterized protein</fullName>
    </submittedName>
</protein>
<dbReference type="RefSeq" id="XP_062653134.1">
    <property type="nucleotide sequence ID" value="XM_062797448.1"/>
</dbReference>
<dbReference type="EMBL" id="MU853223">
    <property type="protein sequence ID" value="KAK4129363.1"/>
    <property type="molecule type" value="Genomic_DNA"/>
</dbReference>
<evidence type="ECO:0000313" key="2">
    <source>
        <dbReference type="Proteomes" id="UP001302602"/>
    </source>
</evidence>
<keyword evidence="2" id="KW-1185">Reference proteome</keyword>
<dbReference type="AlphaFoldDB" id="A0AAN6UAG0"/>
<evidence type="ECO:0000313" key="1">
    <source>
        <dbReference type="EMBL" id="KAK4129363.1"/>
    </source>
</evidence>
<proteinExistence type="predicted"/>
<dbReference type="Proteomes" id="UP001302602">
    <property type="component" value="Unassembled WGS sequence"/>
</dbReference>
<reference evidence="1" key="1">
    <citation type="journal article" date="2023" name="Mol. Phylogenet. Evol.">
        <title>Genome-scale phylogeny and comparative genomics of the fungal order Sordariales.</title>
        <authorList>
            <person name="Hensen N."/>
            <person name="Bonometti L."/>
            <person name="Westerberg I."/>
            <person name="Brannstrom I.O."/>
            <person name="Guillou S."/>
            <person name="Cros-Aarteil S."/>
            <person name="Calhoun S."/>
            <person name="Haridas S."/>
            <person name="Kuo A."/>
            <person name="Mondo S."/>
            <person name="Pangilinan J."/>
            <person name="Riley R."/>
            <person name="LaButti K."/>
            <person name="Andreopoulos B."/>
            <person name="Lipzen A."/>
            <person name="Chen C."/>
            <person name="Yan M."/>
            <person name="Daum C."/>
            <person name="Ng V."/>
            <person name="Clum A."/>
            <person name="Steindorff A."/>
            <person name="Ohm R.A."/>
            <person name="Martin F."/>
            <person name="Silar P."/>
            <person name="Natvig D.O."/>
            <person name="Lalanne C."/>
            <person name="Gautier V."/>
            <person name="Ament-Velasquez S.L."/>
            <person name="Kruys A."/>
            <person name="Hutchinson M.I."/>
            <person name="Powell A.J."/>
            <person name="Barry K."/>
            <person name="Miller A.N."/>
            <person name="Grigoriev I.V."/>
            <person name="Debuchy R."/>
            <person name="Gladieux P."/>
            <person name="Hiltunen Thoren M."/>
            <person name="Johannesson H."/>
        </authorList>
    </citation>
    <scope>NUCLEOTIDE SEQUENCE</scope>
    <source>
        <strain evidence="1">CBS 731.68</strain>
    </source>
</reference>
<accession>A0AAN6UAG0</accession>
<comment type="caution">
    <text evidence="1">The sequence shown here is derived from an EMBL/GenBank/DDBJ whole genome shotgun (WGS) entry which is preliminary data.</text>
</comment>
<organism evidence="1 2">
    <name type="scientific">Parathielavia appendiculata</name>
    <dbReference type="NCBI Taxonomy" id="2587402"/>
    <lineage>
        <taxon>Eukaryota</taxon>
        <taxon>Fungi</taxon>
        <taxon>Dikarya</taxon>
        <taxon>Ascomycota</taxon>
        <taxon>Pezizomycotina</taxon>
        <taxon>Sordariomycetes</taxon>
        <taxon>Sordariomycetidae</taxon>
        <taxon>Sordariales</taxon>
        <taxon>Chaetomiaceae</taxon>
        <taxon>Parathielavia</taxon>
    </lineage>
</organism>
<dbReference type="GeneID" id="87834222"/>
<name>A0AAN6UAG0_9PEZI</name>
<gene>
    <name evidence="1" type="ORF">N657DRAFT_71236</name>
</gene>
<sequence length="138" mass="15465">MNFSRASHGQLQVWYNPACSILQLGTYVRGVTPDLSSASRFTSWVDPVGLTELDHYRSFSNRGWTHSKERSKARRVQPTTRASFQLKGAHKEVSAVPDTHEGGIHFLLRVSCTTRALTDADAHDALLYRLHIPEKFGG</sequence>